<feature type="region of interest" description="Disordered" evidence="5">
    <location>
        <begin position="1"/>
        <end position="23"/>
    </location>
</feature>
<feature type="region of interest" description="Disordered" evidence="5">
    <location>
        <begin position="149"/>
        <end position="173"/>
    </location>
</feature>
<dbReference type="PANTHER" id="PTHR45969">
    <property type="entry name" value="RING ZINC FINGER PROTEIN-RELATED"/>
    <property type="match status" value="1"/>
</dbReference>
<dbReference type="GO" id="GO:0008270">
    <property type="term" value="F:zinc ion binding"/>
    <property type="evidence" value="ECO:0007669"/>
    <property type="project" value="UniProtKB-KW"/>
</dbReference>
<dbReference type="OrthoDB" id="120976at2759"/>
<dbReference type="PROSITE" id="PS50089">
    <property type="entry name" value="ZF_RING_2"/>
    <property type="match status" value="1"/>
</dbReference>
<keyword evidence="8" id="KW-1185">Reference proteome</keyword>
<dbReference type="Proteomes" id="UP000007800">
    <property type="component" value="Unassembled WGS sequence"/>
</dbReference>
<feature type="region of interest" description="Disordered" evidence="5">
    <location>
        <begin position="266"/>
        <end position="291"/>
    </location>
</feature>
<dbReference type="RefSeq" id="XP_002779644.1">
    <property type="nucleotide sequence ID" value="XM_002779598.1"/>
</dbReference>
<evidence type="ECO:0000256" key="1">
    <source>
        <dbReference type="ARBA" id="ARBA00022723"/>
    </source>
</evidence>
<dbReference type="GO" id="GO:0016567">
    <property type="term" value="P:protein ubiquitination"/>
    <property type="evidence" value="ECO:0007669"/>
    <property type="project" value="TreeGrafter"/>
</dbReference>
<gene>
    <name evidence="7" type="ORF">Pmar_PMAR011105</name>
</gene>
<evidence type="ECO:0000259" key="6">
    <source>
        <dbReference type="PROSITE" id="PS50089"/>
    </source>
</evidence>
<feature type="compositionally biased region" description="Basic and acidic residues" evidence="5">
    <location>
        <begin position="1"/>
        <end position="13"/>
    </location>
</feature>
<sequence>MDHEIESRLPHGDNEEEEVDDRRALRLQAAEARRIAGPEGEEPNRKRLRLAGPVIEVDLDDDEAAADFEAGAAPIAITEDEASDNDDEVEFVGESRAVGANWVLRREHGPRLDQRALQALDRHLGFNNNNNLLHPPPVRVEGVRRYNTGNLPDLRDVDTTPQQGEGNDDAGNRMPLYVIRYPRGNRQRCEVCHGNISLNATTLSYRSRSVVRTIHLECTPNCRALYRPTDVGIDVIFHDAVANDEAEVDRVITTLSHLRSRRLMDRESELRRRRNNRRQQQQQQHGGGDLRIPDQAIMVGDIGRRMITFDNGLHEGILAYNWLIPGSGLQDQHVVNNMYHPSVAEALLRGHIPQRRGPPPPSIPAMMKKCTRVIIKKADIDPDTKDWRECTICLEPMKTRQAVIELPCEHRYHRGCIEKWFKTASMKDPTNVRCPLDKKSLFDMLGEPVPGA</sequence>
<evidence type="ECO:0000256" key="4">
    <source>
        <dbReference type="PROSITE-ProRule" id="PRU00175"/>
    </source>
</evidence>
<dbReference type="SUPFAM" id="SSF57850">
    <property type="entry name" value="RING/U-box"/>
    <property type="match status" value="1"/>
</dbReference>
<dbReference type="Gene3D" id="3.30.40.10">
    <property type="entry name" value="Zinc/RING finger domain, C3HC4 (zinc finger)"/>
    <property type="match status" value="1"/>
</dbReference>
<dbReference type="SMART" id="SM00184">
    <property type="entry name" value="RING"/>
    <property type="match status" value="1"/>
</dbReference>
<evidence type="ECO:0000256" key="2">
    <source>
        <dbReference type="ARBA" id="ARBA00022771"/>
    </source>
</evidence>
<dbReference type="PANTHER" id="PTHR45969:SF69">
    <property type="entry name" value="FINGER DOMAIN PROTEIN, PUTATIVE (AFU_ORTHOLOGUE AFUA_3G12190)-RELATED"/>
    <property type="match status" value="1"/>
</dbReference>
<dbReference type="EMBL" id="GG676694">
    <property type="protein sequence ID" value="EER11439.1"/>
    <property type="molecule type" value="Genomic_DNA"/>
</dbReference>
<keyword evidence="3" id="KW-0862">Zinc</keyword>
<name>C5KVQ4_PERM5</name>
<dbReference type="InParanoid" id="C5KVQ4"/>
<evidence type="ECO:0000313" key="7">
    <source>
        <dbReference type="EMBL" id="EER11439.1"/>
    </source>
</evidence>
<evidence type="ECO:0000313" key="8">
    <source>
        <dbReference type="Proteomes" id="UP000007800"/>
    </source>
</evidence>
<reference evidence="7 8" key="1">
    <citation type="submission" date="2008-07" db="EMBL/GenBank/DDBJ databases">
        <authorList>
            <person name="El-Sayed N."/>
            <person name="Caler E."/>
            <person name="Inman J."/>
            <person name="Amedeo P."/>
            <person name="Hass B."/>
            <person name="Wortman J."/>
        </authorList>
    </citation>
    <scope>NUCLEOTIDE SEQUENCE [LARGE SCALE GENOMIC DNA]</scope>
    <source>
        <strain evidence="8">ATCC 50983 / TXsc</strain>
    </source>
</reference>
<dbReference type="GeneID" id="9046780"/>
<keyword evidence="1" id="KW-0479">Metal-binding</keyword>
<organism evidence="8">
    <name type="scientific">Perkinsus marinus (strain ATCC 50983 / TXsc)</name>
    <dbReference type="NCBI Taxonomy" id="423536"/>
    <lineage>
        <taxon>Eukaryota</taxon>
        <taxon>Sar</taxon>
        <taxon>Alveolata</taxon>
        <taxon>Perkinsozoa</taxon>
        <taxon>Perkinsea</taxon>
        <taxon>Perkinsida</taxon>
        <taxon>Perkinsidae</taxon>
        <taxon>Perkinsus</taxon>
    </lineage>
</organism>
<feature type="domain" description="RING-type" evidence="6">
    <location>
        <begin position="390"/>
        <end position="438"/>
    </location>
</feature>
<dbReference type="InterPro" id="IPR013083">
    <property type="entry name" value="Znf_RING/FYVE/PHD"/>
</dbReference>
<proteinExistence type="predicted"/>
<dbReference type="Pfam" id="PF13639">
    <property type="entry name" value="zf-RING_2"/>
    <property type="match status" value="1"/>
</dbReference>
<dbReference type="GO" id="GO:0061630">
    <property type="term" value="F:ubiquitin protein ligase activity"/>
    <property type="evidence" value="ECO:0007669"/>
    <property type="project" value="TreeGrafter"/>
</dbReference>
<dbReference type="InterPro" id="IPR001841">
    <property type="entry name" value="Znf_RING"/>
</dbReference>
<protein>
    <recommendedName>
        <fullName evidence="6">RING-type domain-containing protein</fullName>
    </recommendedName>
</protein>
<evidence type="ECO:0000256" key="5">
    <source>
        <dbReference type="SAM" id="MobiDB-lite"/>
    </source>
</evidence>
<accession>C5KVQ4</accession>
<evidence type="ECO:0000256" key="3">
    <source>
        <dbReference type="ARBA" id="ARBA00022833"/>
    </source>
</evidence>
<dbReference type="AlphaFoldDB" id="C5KVQ4"/>
<keyword evidence="2 4" id="KW-0863">Zinc-finger</keyword>